<organism evidence="3 4">
    <name type="scientific">Candidatus Kuenenbacteria bacterium CG1_02_38_13</name>
    <dbReference type="NCBI Taxonomy" id="1805235"/>
    <lineage>
        <taxon>Bacteria</taxon>
        <taxon>Candidatus Kueneniibacteriota</taxon>
    </lineage>
</organism>
<dbReference type="AlphaFoldDB" id="A0A1J4TXR4"/>
<keyword evidence="1" id="KW-0472">Membrane</keyword>
<name>A0A1J4TXR4_9BACT</name>
<reference evidence="3 4" key="1">
    <citation type="journal article" date="2016" name="Environ. Microbiol.">
        <title>Genomic resolution of a cold subsurface aquifer community provides metabolic insights for novel microbes adapted to high CO concentrations.</title>
        <authorList>
            <person name="Probst A.J."/>
            <person name="Castelle C.J."/>
            <person name="Singh A."/>
            <person name="Brown C.T."/>
            <person name="Anantharaman K."/>
            <person name="Sharon I."/>
            <person name="Hug L.A."/>
            <person name="Burstein D."/>
            <person name="Emerson J.B."/>
            <person name="Thomas B.C."/>
            <person name="Banfield J.F."/>
        </authorList>
    </citation>
    <scope>NUCLEOTIDE SEQUENCE [LARGE SCALE GENOMIC DNA]</scope>
    <source>
        <strain evidence="3">CG1_02_38_13</strain>
    </source>
</reference>
<dbReference type="Pfam" id="PF18895">
    <property type="entry name" value="T4SS_pilin"/>
    <property type="match status" value="1"/>
</dbReference>
<accession>A0A1J4TXR4</accession>
<feature type="signal peptide" evidence="2">
    <location>
        <begin position="1"/>
        <end position="26"/>
    </location>
</feature>
<evidence type="ECO:0000256" key="2">
    <source>
        <dbReference type="SAM" id="SignalP"/>
    </source>
</evidence>
<keyword evidence="1" id="KW-1133">Transmembrane helix</keyword>
<feature type="transmembrane region" description="Helical" evidence="1">
    <location>
        <begin position="93"/>
        <end position="115"/>
    </location>
</feature>
<protein>
    <recommendedName>
        <fullName evidence="5">DUF4190 domain-containing protein</fullName>
    </recommendedName>
</protein>
<comment type="caution">
    <text evidence="3">The sequence shown here is derived from an EMBL/GenBank/DDBJ whole genome shotgun (WGS) entry which is preliminary data.</text>
</comment>
<evidence type="ECO:0000313" key="4">
    <source>
        <dbReference type="Proteomes" id="UP000182465"/>
    </source>
</evidence>
<proteinExistence type="predicted"/>
<dbReference type="Proteomes" id="UP000182465">
    <property type="component" value="Unassembled WGS sequence"/>
</dbReference>
<sequence>MLPKTHFRKFTLIILLFILCASFLIAQTADTTSIENPLKKEGGPIDPEELYGRIISGLLGFVGIVSLVAFVYAGFVFLISAGNPERVKKAKDTMIYAVIGVFVSMASYAILSFIFTTLEESTGQ</sequence>
<gene>
    <name evidence="3" type="ORF">AUJ29_03270</name>
</gene>
<feature type="chain" id="PRO_5012362624" description="DUF4190 domain-containing protein" evidence="2">
    <location>
        <begin position="27"/>
        <end position="124"/>
    </location>
</feature>
<keyword evidence="1" id="KW-0812">Transmembrane</keyword>
<evidence type="ECO:0000313" key="3">
    <source>
        <dbReference type="EMBL" id="OIO15961.1"/>
    </source>
</evidence>
<evidence type="ECO:0000256" key="1">
    <source>
        <dbReference type="SAM" id="Phobius"/>
    </source>
</evidence>
<feature type="transmembrane region" description="Helical" evidence="1">
    <location>
        <begin position="50"/>
        <end position="81"/>
    </location>
</feature>
<evidence type="ECO:0008006" key="5">
    <source>
        <dbReference type="Google" id="ProtNLM"/>
    </source>
</evidence>
<dbReference type="InterPro" id="IPR043993">
    <property type="entry name" value="T4SS_pilin"/>
</dbReference>
<dbReference type="EMBL" id="MNVB01000070">
    <property type="protein sequence ID" value="OIO15961.1"/>
    <property type="molecule type" value="Genomic_DNA"/>
</dbReference>
<keyword evidence="2" id="KW-0732">Signal</keyword>